<evidence type="ECO:0000256" key="7">
    <source>
        <dbReference type="ARBA" id="ARBA00022967"/>
    </source>
</evidence>
<evidence type="ECO:0000313" key="10">
    <source>
        <dbReference type="EMBL" id="AOT69554.1"/>
    </source>
</evidence>
<dbReference type="STRING" id="1424294.Gferi_08170"/>
<keyword evidence="6" id="KW-0067">ATP-binding</keyword>
<keyword evidence="7" id="KW-1278">Translocase</keyword>
<evidence type="ECO:0000256" key="4">
    <source>
        <dbReference type="ARBA" id="ARBA00022475"/>
    </source>
</evidence>
<dbReference type="GO" id="GO:0016887">
    <property type="term" value="F:ATP hydrolysis activity"/>
    <property type="evidence" value="ECO:0007669"/>
    <property type="project" value="InterPro"/>
</dbReference>
<comment type="similarity">
    <text evidence="2">Belongs to the ABC transporter superfamily.</text>
</comment>
<evidence type="ECO:0000313" key="11">
    <source>
        <dbReference type="Proteomes" id="UP000095743"/>
    </source>
</evidence>
<dbReference type="InterPro" id="IPR027417">
    <property type="entry name" value="P-loop_NTPase"/>
</dbReference>
<dbReference type="Proteomes" id="UP000095743">
    <property type="component" value="Chromosome"/>
</dbReference>
<dbReference type="RefSeq" id="WP_069975359.1">
    <property type="nucleotide sequence ID" value="NZ_CP017269.1"/>
</dbReference>
<evidence type="ECO:0000256" key="1">
    <source>
        <dbReference type="ARBA" id="ARBA00004202"/>
    </source>
</evidence>
<dbReference type="AlphaFoldDB" id="A0A1D8GF82"/>
<dbReference type="Gene3D" id="3.40.50.300">
    <property type="entry name" value="P-loop containing nucleotide triphosphate hydrolases"/>
    <property type="match status" value="1"/>
</dbReference>
<dbReference type="InterPro" id="IPR050095">
    <property type="entry name" value="ECF_ABC_transporter_ATP-bd"/>
</dbReference>
<evidence type="ECO:0000256" key="3">
    <source>
        <dbReference type="ARBA" id="ARBA00022448"/>
    </source>
</evidence>
<keyword evidence="3" id="KW-0813">Transport</keyword>
<dbReference type="KEGG" id="gfe:Gferi_08170"/>
<dbReference type="SMART" id="SM00382">
    <property type="entry name" value="AAA"/>
    <property type="match status" value="1"/>
</dbReference>
<protein>
    <recommendedName>
        <fullName evidence="9">ABC transporter domain-containing protein</fullName>
    </recommendedName>
</protein>
<dbReference type="Pfam" id="PF00005">
    <property type="entry name" value="ABC_tran"/>
    <property type="match status" value="1"/>
</dbReference>
<proteinExistence type="inferred from homology"/>
<dbReference type="PANTHER" id="PTHR43553">
    <property type="entry name" value="HEAVY METAL TRANSPORTER"/>
    <property type="match status" value="1"/>
</dbReference>
<evidence type="ECO:0000256" key="6">
    <source>
        <dbReference type="ARBA" id="ARBA00022840"/>
    </source>
</evidence>
<organism evidence="10 11">
    <name type="scientific">Geosporobacter ferrireducens</name>
    <dbReference type="NCBI Taxonomy" id="1424294"/>
    <lineage>
        <taxon>Bacteria</taxon>
        <taxon>Bacillati</taxon>
        <taxon>Bacillota</taxon>
        <taxon>Clostridia</taxon>
        <taxon>Peptostreptococcales</taxon>
        <taxon>Thermotaleaceae</taxon>
        <taxon>Geosporobacter</taxon>
    </lineage>
</organism>
<keyword evidence="11" id="KW-1185">Reference proteome</keyword>
<dbReference type="OrthoDB" id="9784332at2"/>
<dbReference type="PROSITE" id="PS50893">
    <property type="entry name" value="ABC_TRANSPORTER_2"/>
    <property type="match status" value="1"/>
</dbReference>
<evidence type="ECO:0000256" key="5">
    <source>
        <dbReference type="ARBA" id="ARBA00022741"/>
    </source>
</evidence>
<evidence type="ECO:0000259" key="9">
    <source>
        <dbReference type="PROSITE" id="PS50893"/>
    </source>
</evidence>
<dbReference type="CDD" id="cd03225">
    <property type="entry name" value="ABC_cobalt_CbiO_domain1"/>
    <property type="match status" value="1"/>
</dbReference>
<dbReference type="GO" id="GO:0042626">
    <property type="term" value="F:ATPase-coupled transmembrane transporter activity"/>
    <property type="evidence" value="ECO:0007669"/>
    <property type="project" value="TreeGrafter"/>
</dbReference>
<dbReference type="PANTHER" id="PTHR43553:SF27">
    <property type="entry name" value="ENERGY-COUPLING FACTOR TRANSPORTER ATP-BINDING PROTEIN ECFA2"/>
    <property type="match status" value="1"/>
</dbReference>
<reference evidence="10 11" key="1">
    <citation type="submission" date="2016-09" db="EMBL/GenBank/DDBJ databases">
        <title>Genomic analysis reveals versatility of anaerobic energy metabolism of Geosporobacter ferrireducens IRF9 of phylum Firmicutes.</title>
        <authorList>
            <person name="Kim S.-J."/>
        </authorList>
    </citation>
    <scope>NUCLEOTIDE SEQUENCE [LARGE SCALE GENOMIC DNA]</scope>
    <source>
        <strain evidence="10 11">IRF9</strain>
    </source>
</reference>
<dbReference type="EMBL" id="CP017269">
    <property type="protein sequence ID" value="AOT69554.1"/>
    <property type="molecule type" value="Genomic_DNA"/>
</dbReference>
<dbReference type="InterPro" id="IPR017871">
    <property type="entry name" value="ABC_transporter-like_CS"/>
</dbReference>
<evidence type="ECO:0000256" key="8">
    <source>
        <dbReference type="ARBA" id="ARBA00023136"/>
    </source>
</evidence>
<name>A0A1D8GF82_9FIRM</name>
<feature type="domain" description="ABC transporter" evidence="9">
    <location>
        <begin position="5"/>
        <end position="221"/>
    </location>
</feature>
<dbReference type="InterPro" id="IPR015856">
    <property type="entry name" value="ABC_transpr_CbiO/EcfA_su"/>
</dbReference>
<keyword evidence="5" id="KW-0547">Nucleotide-binding</keyword>
<comment type="subcellular location">
    <subcellularLocation>
        <location evidence="1">Cell membrane</location>
        <topology evidence="1">Peripheral membrane protein</topology>
    </subcellularLocation>
</comment>
<evidence type="ECO:0000256" key="2">
    <source>
        <dbReference type="ARBA" id="ARBA00005417"/>
    </source>
</evidence>
<keyword evidence="4" id="KW-1003">Cell membrane</keyword>
<dbReference type="SUPFAM" id="SSF52540">
    <property type="entry name" value="P-loop containing nucleoside triphosphate hydrolases"/>
    <property type="match status" value="1"/>
</dbReference>
<dbReference type="GO" id="GO:0005524">
    <property type="term" value="F:ATP binding"/>
    <property type="evidence" value="ECO:0007669"/>
    <property type="project" value="UniProtKB-KW"/>
</dbReference>
<sequence length="221" mass="25213">MDNLIEVSNITYQYHKGRKVFEDFSVQFDCRESTVITGKNGSGKTTLTKLIMGILKPQSGNIFIFGKNTKDLSLGQTGEMIGYVLQYPERQIFAASVMEELTFPLLFKGEKKEDILLKAEELIQIFELEKVRESYPFFLSYGEKRRLAIASVLMNNPRYLVLDEPTASLDKDRIRALSQVLNKLKGKNIGTLMITHDKNFIEAHGERIIQLEGGQIIKDEK</sequence>
<gene>
    <name evidence="10" type="ORF">Gferi_08170</name>
</gene>
<dbReference type="InterPro" id="IPR003593">
    <property type="entry name" value="AAA+_ATPase"/>
</dbReference>
<dbReference type="PROSITE" id="PS00211">
    <property type="entry name" value="ABC_TRANSPORTER_1"/>
    <property type="match status" value="1"/>
</dbReference>
<accession>A0A1D8GF82</accession>
<dbReference type="GO" id="GO:0043190">
    <property type="term" value="C:ATP-binding cassette (ABC) transporter complex"/>
    <property type="evidence" value="ECO:0007669"/>
    <property type="project" value="TreeGrafter"/>
</dbReference>
<keyword evidence="8" id="KW-0472">Membrane</keyword>
<dbReference type="InterPro" id="IPR003439">
    <property type="entry name" value="ABC_transporter-like_ATP-bd"/>
</dbReference>